<sequence length="94" mass="10182">MARVNTLLFLVTVALTVVAVIDCLATERSRVRHFPRGAWLTLIALCPVAGAIAWFRAGRAATARIKSSPARTMPVGPDDDPEFLRGLAEAIRKP</sequence>
<keyword evidence="3 6" id="KW-0812">Transmembrane</keyword>
<organism evidence="8 9">
    <name type="scientific">Actinoplanes regularis</name>
    <dbReference type="NCBI Taxonomy" id="52697"/>
    <lineage>
        <taxon>Bacteria</taxon>
        <taxon>Bacillati</taxon>
        <taxon>Actinomycetota</taxon>
        <taxon>Actinomycetes</taxon>
        <taxon>Micromonosporales</taxon>
        <taxon>Micromonosporaceae</taxon>
        <taxon>Actinoplanes</taxon>
    </lineage>
</organism>
<keyword evidence="5 6" id="KW-0472">Membrane</keyword>
<dbReference type="Pfam" id="PF13396">
    <property type="entry name" value="PLDc_N"/>
    <property type="match status" value="1"/>
</dbReference>
<name>A0A239D9Q6_9ACTN</name>
<proteinExistence type="predicted"/>
<keyword evidence="9" id="KW-1185">Reference proteome</keyword>
<keyword evidence="2" id="KW-1003">Cell membrane</keyword>
<feature type="domain" description="Cardiolipin synthase N-terminal" evidence="7">
    <location>
        <begin position="14"/>
        <end position="59"/>
    </location>
</feature>
<accession>A0A239D9Q6</accession>
<evidence type="ECO:0000313" key="8">
    <source>
        <dbReference type="EMBL" id="SNS29196.1"/>
    </source>
</evidence>
<feature type="transmembrane region" description="Helical" evidence="6">
    <location>
        <begin position="39"/>
        <end position="57"/>
    </location>
</feature>
<dbReference type="Proteomes" id="UP000198415">
    <property type="component" value="Unassembled WGS sequence"/>
</dbReference>
<comment type="subcellular location">
    <subcellularLocation>
        <location evidence="1">Cell membrane</location>
        <topology evidence="1">Multi-pass membrane protein</topology>
    </subcellularLocation>
</comment>
<gene>
    <name evidence="8" type="ORF">SAMN06264365_11364</name>
</gene>
<keyword evidence="4 6" id="KW-1133">Transmembrane helix</keyword>
<evidence type="ECO:0000256" key="6">
    <source>
        <dbReference type="SAM" id="Phobius"/>
    </source>
</evidence>
<evidence type="ECO:0000313" key="9">
    <source>
        <dbReference type="Proteomes" id="UP000198415"/>
    </source>
</evidence>
<dbReference type="EMBL" id="FZNR01000013">
    <property type="protein sequence ID" value="SNS29196.1"/>
    <property type="molecule type" value="Genomic_DNA"/>
</dbReference>
<dbReference type="AlphaFoldDB" id="A0A239D9Q6"/>
<reference evidence="8 9" key="1">
    <citation type="submission" date="2017-06" db="EMBL/GenBank/DDBJ databases">
        <authorList>
            <person name="Kim H.J."/>
            <person name="Triplett B.A."/>
        </authorList>
    </citation>
    <scope>NUCLEOTIDE SEQUENCE [LARGE SCALE GENOMIC DNA]</scope>
    <source>
        <strain evidence="8 9">DSM 43151</strain>
    </source>
</reference>
<evidence type="ECO:0000256" key="3">
    <source>
        <dbReference type="ARBA" id="ARBA00022692"/>
    </source>
</evidence>
<dbReference type="OrthoDB" id="3298527at2"/>
<dbReference type="RefSeq" id="WP_089296391.1">
    <property type="nucleotide sequence ID" value="NZ_BOMU01000066.1"/>
</dbReference>
<evidence type="ECO:0000256" key="1">
    <source>
        <dbReference type="ARBA" id="ARBA00004651"/>
    </source>
</evidence>
<dbReference type="InterPro" id="IPR027379">
    <property type="entry name" value="CLS_N"/>
</dbReference>
<evidence type="ECO:0000256" key="5">
    <source>
        <dbReference type="ARBA" id="ARBA00023136"/>
    </source>
</evidence>
<dbReference type="GO" id="GO:0005886">
    <property type="term" value="C:plasma membrane"/>
    <property type="evidence" value="ECO:0007669"/>
    <property type="project" value="UniProtKB-SubCell"/>
</dbReference>
<evidence type="ECO:0000259" key="7">
    <source>
        <dbReference type="Pfam" id="PF13396"/>
    </source>
</evidence>
<protein>
    <submittedName>
        <fullName evidence="8">Phospholipase_D-nuclease N-terminal</fullName>
    </submittedName>
</protein>
<evidence type="ECO:0000256" key="4">
    <source>
        <dbReference type="ARBA" id="ARBA00022989"/>
    </source>
</evidence>
<evidence type="ECO:0000256" key="2">
    <source>
        <dbReference type="ARBA" id="ARBA00022475"/>
    </source>
</evidence>